<evidence type="ECO:0000256" key="4">
    <source>
        <dbReference type="ARBA" id="ARBA00022989"/>
    </source>
</evidence>
<comment type="similarity">
    <text evidence="6">Belongs to the ABC-4 integral membrane protein family.</text>
</comment>
<gene>
    <name evidence="9" type="ORF">R7226_24300</name>
</gene>
<feature type="transmembrane region" description="Helical" evidence="7">
    <location>
        <begin position="21"/>
        <end position="41"/>
    </location>
</feature>
<feature type="transmembrane region" description="Helical" evidence="7">
    <location>
        <begin position="721"/>
        <end position="742"/>
    </location>
</feature>
<sequence length="845" mass="87506">MKLRTLIYLYGWRLRAHPFQELLAGVGIAAGVALLFAVQVANTSVTGSVEQLYEGIGGNVELQLTAGDEHGFPASVLTRVRALDDVAVATPIIERRAVLVGPRGRQQVALVGIEPSLAQLGGRVTQNFGAGGLSIPARGVVMPTGVAGAVGAEPADEAVLLIAGRRRAIRVGATLDRGQIGVAADSPLVVTPLANAQRLSDMPGAISSIYIAARAGRKEALRRQLETLAAGRLEVGAADAPVQRLRVATEANDQSTALFSIISALVGVLFAFNAMLLTVPDRRRFVAELRTQGAGTGQVVAVLGFQAATLGVVASLAGLAFGDLLSRTVFHSVPGYLAFTFPIGTQRVVPFSAVAIAFASGLLAALLATGRPLLDAFSHGDVEAAYEEDGEPGEGISPRARRRLLGGALLLLAATAAIVTAEPSTAIFGVLALIVATLLAMPAIFAACMWLVDQVATRLNLKLLTIAVMNARATMTRSVAVAAIAAVAVLGNVAIDGARHDLVRGLHAGYADHLGTADVWITTAGRSLTTDSFALDDGTLARLAGVPGVAAVRVYQGGMFDVGSRRIWMIARPRADRVIVPPSQTLEGDAAAAGEEVRRGGAVAVSEAIAKDRGLDVGGRLTLPAPAGPLTLRVAAIVTNLSWGPGGLIVNADDYRRAWRTADPSAIELDLDPGARPAATIAAIGAALGPQAQALDVQSTAVLEAEFRSALRDGLTRLSQISTLLLVASALALGVALTASVWDRRRLLAAYKLEGVRRRQIGGMLLLEGGAVLSVGCLVGLVAGTVGHLLGDRWLELTTGFSAPFSVQLGHMTSLVVLVLALALALVSVPGFLAARVPPRLRFQE</sequence>
<protein>
    <submittedName>
        <fullName evidence="9">FtsX-like permease family protein</fullName>
    </submittedName>
</protein>
<feature type="transmembrane region" description="Helical" evidence="7">
    <location>
        <begin position="404"/>
        <end position="421"/>
    </location>
</feature>
<evidence type="ECO:0000256" key="2">
    <source>
        <dbReference type="ARBA" id="ARBA00022475"/>
    </source>
</evidence>
<feature type="transmembrane region" description="Helical" evidence="7">
    <location>
        <begin position="348"/>
        <end position="368"/>
    </location>
</feature>
<evidence type="ECO:0000256" key="5">
    <source>
        <dbReference type="ARBA" id="ARBA00023136"/>
    </source>
</evidence>
<feature type="domain" description="ABC3 transporter permease C-terminal" evidence="8">
    <location>
        <begin position="258"/>
        <end position="373"/>
    </location>
</feature>
<keyword evidence="5 7" id="KW-0472">Membrane</keyword>
<dbReference type="InterPro" id="IPR050250">
    <property type="entry name" value="Macrolide_Exporter_MacB"/>
</dbReference>
<feature type="transmembrane region" description="Helical" evidence="7">
    <location>
        <begin position="427"/>
        <end position="452"/>
    </location>
</feature>
<keyword evidence="3 7" id="KW-0812">Transmembrane</keyword>
<evidence type="ECO:0000256" key="6">
    <source>
        <dbReference type="ARBA" id="ARBA00038076"/>
    </source>
</evidence>
<accession>A0ABU4HW85</accession>
<dbReference type="Proteomes" id="UP001284601">
    <property type="component" value="Unassembled WGS sequence"/>
</dbReference>
<organism evidence="9 10">
    <name type="scientific">Conexibacter stalactiti</name>
    <dbReference type="NCBI Taxonomy" id="1940611"/>
    <lineage>
        <taxon>Bacteria</taxon>
        <taxon>Bacillati</taxon>
        <taxon>Actinomycetota</taxon>
        <taxon>Thermoleophilia</taxon>
        <taxon>Solirubrobacterales</taxon>
        <taxon>Conexibacteraceae</taxon>
        <taxon>Conexibacter</taxon>
    </lineage>
</organism>
<dbReference type="PANTHER" id="PTHR30572:SF4">
    <property type="entry name" value="ABC TRANSPORTER PERMEASE YTRF"/>
    <property type="match status" value="1"/>
</dbReference>
<reference evidence="10" key="1">
    <citation type="submission" date="2023-07" db="EMBL/GenBank/DDBJ databases">
        <title>Conexibacter stalactiti sp. nov., isolated from stalactites in a lava cave and emended description of the genus Conexibacter.</title>
        <authorList>
            <person name="Lee S.D."/>
        </authorList>
    </citation>
    <scope>NUCLEOTIDE SEQUENCE [LARGE SCALE GENOMIC DNA]</scope>
    <source>
        <strain evidence="10">KCTC 39840</strain>
    </source>
</reference>
<feature type="transmembrane region" description="Helical" evidence="7">
    <location>
        <begin position="763"/>
        <end position="790"/>
    </location>
</feature>
<evidence type="ECO:0000256" key="7">
    <source>
        <dbReference type="SAM" id="Phobius"/>
    </source>
</evidence>
<name>A0ABU4HW85_9ACTN</name>
<comment type="subcellular location">
    <subcellularLocation>
        <location evidence="1">Cell membrane</location>
        <topology evidence="1">Multi-pass membrane protein</topology>
    </subcellularLocation>
</comment>
<feature type="domain" description="ABC3 transporter permease C-terminal" evidence="8">
    <location>
        <begin position="721"/>
        <end position="837"/>
    </location>
</feature>
<feature type="transmembrane region" description="Helical" evidence="7">
    <location>
        <begin position="299"/>
        <end position="321"/>
    </location>
</feature>
<feature type="transmembrane region" description="Helical" evidence="7">
    <location>
        <begin position="473"/>
        <end position="495"/>
    </location>
</feature>
<feature type="transmembrane region" description="Helical" evidence="7">
    <location>
        <begin position="257"/>
        <end position="279"/>
    </location>
</feature>
<proteinExistence type="inferred from homology"/>
<comment type="caution">
    <text evidence="9">The sequence shown here is derived from an EMBL/GenBank/DDBJ whole genome shotgun (WGS) entry which is preliminary data.</text>
</comment>
<evidence type="ECO:0000259" key="8">
    <source>
        <dbReference type="Pfam" id="PF02687"/>
    </source>
</evidence>
<dbReference type="EMBL" id="JAWSTH010000090">
    <property type="protein sequence ID" value="MDW5597493.1"/>
    <property type="molecule type" value="Genomic_DNA"/>
</dbReference>
<reference evidence="9 10" key="2">
    <citation type="submission" date="2023-10" db="EMBL/GenBank/DDBJ databases">
        <authorList>
            <person name="Han X.F."/>
        </authorList>
    </citation>
    <scope>NUCLEOTIDE SEQUENCE [LARGE SCALE GENOMIC DNA]</scope>
    <source>
        <strain evidence="9 10">KCTC 39840</strain>
    </source>
</reference>
<keyword evidence="2" id="KW-1003">Cell membrane</keyword>
<evidence type="ECO:0000313" key="10">
    <source>
        <dbReference type="Proteomes" id="UP001284601"/>
    </source>
</evidence>
<evidence type="ECO:0000256" key="3">
    <source>
        <dbReference type="ARBA" id="ARBA00022692"/>
    </source>
</evidence>
<evidence type="ECO:0000256" key="1">
    <source>
        <dbReference type="ARBA" id="ARBA00004651"/>
    </source>
</evidence>
<evidence type="ECO:0000313" key="9">
    <source>
        <dbReference type="EMBL" id="MDW5597493.1"/>
    </source>
</evidence>
<keyword evidence="4 7" id="KW-1133">Transmembrane helix</keyword>
<dbReference type="PANTHER" id="PTHR30572">
    <property type="entry name" value="MEMBRANE COMPONENT OF TRANSPORTER-RELATED"/>
    <property type="match status" value="1"/>
</dbReference>
<dbReference type="InterPro" id="IPR003838">
    <property type="entry name" value="ABC3_permease_C"/>
</dbReference>
<keyword evidence="10" id="KW-1185">Reference proteome</keyword>
<dbReference type="Pfam" id="PF02687">
    <property type="entry name" value="FtsX"/>
    <property type="match status" value="2"/>
</dbReference>
<dbReference type="RefSeq" id="WP_318599957.1">
    <property type="nucleotide sequence ID" value="NZ_JAWSTH010000090.1"/>
</dbReference>
<feature type="transmembrane region" description="Helical" evidence="7">
    <location>
        <begin position="810"/>
        <end position="835"/>
    </location>
</feature>